<accession>A0A3E0VQR5</accession>
<sequence>MDIFHSHTFRHGQRTDGCRTNLAAAVRAFCGFPFRDGQVAALDNCHSQSECLKQPTGPLHSPFTHSQHGSHSFVGGGHTTPCSHVSGHPVGVGDTEEGVWCDLRMPAELLTPGRLECVHNGVKPGRR</sequence>
<gene>
    <name evidence="1" type="ORF">B7R22_17680</name>
</gene>
<comment type="caution">
    <text evidence="1">The sequence shown here is derived from an EMBL/GenBank/DDBJ whole genome shotgun (WGS) entry which is preliminary data.</text>
</comment>
<evidence type="ECO:0000313" key="1">
    <source>
        <dbReference type="EMBL" id="RFA11798.1"/>
    </source>
</evidence>
<organism evidence="1 2">
    <name type="scientific">Subtercola boreus</name>
    <dbReference type="NCBI Taxonomy" id="120213"/>
    <lineage>
        <taxon>Bacteria</taxon>
        <taxon>Bacillati</taxon>
        <taxon>Actinomycetota</taxon>
        <taxon>Actinomycetes</taxon>
        <taxon>Micrococcales</taxon>
        <taxon>Microbacteriaceae</taxon>
        <taxon>Subtercola</taxon>
    </lineage>
</organism>
<dbReference type="EMBL" id="NBXB01000048">
    <property type="protein sequence ID" value="RFA11798.1"/>
    <property type="molecule type" value="Genomic_DNA"/>
</dbReference>
<protein>
    <submittedName>
        <fullName evidence="1">Uncharacterized protein</fullName>
    </submittedName>
</protein>
<name>A0A3E0VQR5_9MICO</name>
<dbReference type="Proteomes" id="UP000256541">
    <property type="component" value="Unassembled WGS sequence"/>
</dbReference>
<proteinExistence type="predicted"/>
<evidence type="ECO:0000313" key="2">
    <source>
        <dbReference type="Proteomes" id="UP000256541"/>
    </source>
</evidence>
<dbReference type="AlphaFoldDB" id="A0A3E0VQR5"/>
<reference evidence="1 2" key="1">
    <citation type="submission" date="2017-04" db="EMBL/GenBank/DDBJ databases">
        <title>Comparative genome analysis of Subtercola boreus.</title>
        <authorList>
            <person name="Cho Y.-J."/>
            <person name="Cho A."/>
            <person name="Kim O.-S."/>
            <person name="Lee J.-I."/>
        </authorList>
    </citation>
    <scope>NUCLEOTIDE SEQUENCE [LARGE SCALE GENOMIC DNA]</scope>
    <source>
        <strain evidence="1 2">P27479</strain>
    </source>
</reference>